<keyword evidence="1" id="KW-1133">Transmembrane helix</keyword>
<comment type="caution">
    <text evidence="2">The sequence shown here is derived from an EMBL/GenBank/DDBJ whole genome shotgun (WGS) entry which is preliminary data.</text>
</comment>
<feature type="transmembrane region" description="Helical" evidence="1">
    <location>
        <begin position="27"/>
        <end position="45"/>
    </location>
</feature>
<dbReference type="PANTHER" id="PTHR30238:SF0">
    <property type="entry name" value="THYLAKOID MEMBRANE PROTEIN TERC, CHLOROPLASTIC"/>
    <property type="match status" value="1"/>
</dbReference>
<keyword evidence="1" id="KW-0472">Membrane</keyword>
<protein>
    <submittedName>
        <fullName evidence="2">Putative membrane protein STKORF319-like</fullName>
    </submittedName>
</protein>
<keyword evidence="3" id="KW-1185">Reference proteome</keyword>
<dbReference type="AlphaFoldDB" id="A0A392PT53"/>
<sequence>PSIAVVLGFIGSKMILDYYGIHVSTEASLGFVASSLTIGVILSLANKVD</sequence>
<accession>A0A392PT53</accession>
<dbReference type="Proteomes" id="UP000265520">
    <property type="component" value="Unassembled WGS sequence"/>
</dbReference>
<evidence type="ECO:0000313" key="3">
    <source>
        <dbReference type="Proteomes" id="UP000265520"/>
    </source>
</evidence>
<proteinExistence type="predicted"/>
<evidence type="ECO:0000313" key="2">
    <source>
        <dbReference type="EMBL" id="MCI14862.1"/>
    </source>
</evidence>
<keyword evidence="1" id="KW-0812">Transmembrane</keyword>
<name>A0A392PT53_9FABA</name>
<reference evidence="2 3" key="1">
    <citation type="journal article" date="2018" name="Front. Plant Sci.">
        <title>Red Clover (Trifolium pratense) and Zigzag Clover (T. medium) - A Picture of Genomic Similarities and Differences.</title>
        <authorList>
            <person name="Dluhosova J."/>
            <person name="Istvanek J."/>
            <person name="Nedelnik J."/>
            <person name="Repkova J."/>
        </authorList>
    </citation>
    <scope>NUCLEOTIDE SEQUENCE [LARGE SCALE GENOMIC DNA]</scope>
    <source>
        <strain evidence="3">cv. 10/8</strain>
        <tissue evidence="2">Leaf</tissue>
    </source>
</reference>
<organism evidence="2 3">
    <name type="scientific">Trifolium medium</name>
    <dbReference type="NCBI Taxonomy" id="97028"/>
    <lineage>
        <taxon>Eukaryota</taxon>
        <taxon>Viridiplantae</taxon>
        <taxon>Streptophyta</taxon>
        <taxon>Embryophyta</taxon>
        <taxon>Tracheophyta</taxon>
        <taxon>Spermatophyta</taxon>
        <taxon>Magnoliopsida</taxon>
        <taxon>eudicotyledons</taxon>
        <taxon>Gunneridae</taxon>
        <taxon>Pentapetalae</taxon>
        <taxon>rosids</taxon>
        <taxon>fabids</taxon>
        <taxon>Fabales</taxon>
        <taxon>Fabaceae</taxon>
        <taxon>Papilionoideae</taxon>
        <taxon>50 kb inversion clade</taxon>
        <taxon>NPAAA clade</taxon>
        <taxon>Hologalegina</taxon>
        <taxon>IRL clade</taxon>
        <taxon>Trifolieae</taxon>
        <taxon>Trifolium</taxon>
    </lineage>
</organism>
<evidence type="ECO:0000256" key="1">
    <source>
        <dbReference type="SAM" id="Phobius"/>
    </source>
</evidence>
<dbReference type="PANTHER" id="PTHR30238">
    <property type="entry name" value="MEMBRANE BOUND PREDICTED REDOX MODULATOR"/>
    <property type="match status" value="1"/>
</dbReference>
<feature type="non-terminal residue" evidence="2">
    <location>
        <position position="1"/>
    </location>
</feature>
<dbReference type="EMBL" id="LXQA010094039">
    <property type="protein sequence ID" value="MCI14862.1"/>
    <property type="molecule type" value="Genomic_DNA"/>
</dbReference>